<evidence type="ECO:0000313" key="3">
    <source>
        <dbReference type="Proteomes" id="UP000444980"/>
    </source>
</evidence>
<feature type="transmembrane region" description="Helical" evidence="1">
    <location>
        <begin position="54"/>
        <end position="74"/>
    </location>
</feature>
<evidence type="ECO:0000313" key="2">
    <source>
        <dbReference type="EMBL" id="GED97059.1"/>
    </source>
</evidence>
<feature type="transmembrane region" description="Helical" evidence="1">
    <location>
        <begin position="170"/>
        <end position="190"/>
    </location>
</feature>
<dbReference type="Proteomes" id="UP000444980">
    <property type="component" value="Unassembled WGS sequence"/>
</dbReference>
<evidence type="ECO:0000256" key="1">
    <source>
        <dbReference type="SAM" id="Phobius"/>
    </source>
</evidence>
<dbReference type="AlphaFoldDB" id="A0A7I9UVP7"/>
<dbReference type="RefSeq" id="WP_161926440.1">
    <property type="nucleotide sequence ID" value="NZ_BJOU01000001.1"/>
</dbReference>
<dbReference type="OrthoDB" id="9553578at2"/>
<feature type="transmembrane region" description="Helical" evidence="1">
    <location>
        <begin position="140"/>
        <end position="163"/>
    </location>
</feature>
<dbReference type="EMBL" id="BJOU01000001">
    <property type="protein sequence ID" value="GED97059.1"/>
    <property type="molecule type" value="Genomic_DNA"/>
</dbReference>
<name>A0A7I9UVP7_9ACTN</name>
<comment type="caution">
    <text evidence="2">The sequence shown here is derived from an EMBL/GenBank/DDBJ whole genome shotgun (WGS) entry which is preliminary data.</text>
</comment>
<keyword evidence="1" id="KW-1133">Transmembrane helix</keyword>
<proteinExistence type="predicted"/>
<keyword evidence="3" id="KW-1185">Reference proteome</keyword>
<feature type="transmembrane region" description="Helical" evidence="1">
    <location>
        <begin position="21"/>
        <end position="42"/>
    </location>
</feature>
<keyword evidence="1" id="KW-0472">Membrane</keyword>
<reference evidence="3" key="1">
    <citation type="submission" date="2019-06" db="EMBL/GenBank/DDBJ databases">
        <title>Gordonia isolated from sludge of a wastewater treatment plant.</title>
        <authorList>
            <person name="Tamura T."/>
            <person name="Aoyama K."/>
            <person name="Kang Y."/>
            <person name="Saito S."/>
            <person name="Akiyama N."/>
            <person name="Yazawa K."/>
            <person name="Gonoi T."/>
            <person name="Mikami Y."/>
        </authorList>
    </citation>
    <scope>NUCLEOTIDE SEQUENCE [LARGE SCALE GENOMIC DNA]</scope>
    <source>
        <strain evidence="3">NBRC 107697</strain>
    </source>
</reference>
<protein>
    <submittedName>
        <fullName evidence="2">Uncharacterized protein</fullName>
    </submittedName>
</protein>
<gene>
    <name evidence="2" type="ORF">nbrc107697_10980</name>
</gene>
<sequence length="245" mass="24101">MSAGGVRPAWLTELRKIAGTPALVVGLGIGIVATPLTALIVLSRADSLESTTAVRVAVSAAAIPILIFALWGAYATTAEYERGAIVSSLLIVPRRSTFYTAKLLAVATVAAVAMAVSAVAALIVVVLAAPPSGVDTGPVWAVAAVAVIGGGVALVGASAGFVLRGSITTAVALIVVLLGPQALGPALGGAQRWVVGSGPGTLVARAAGSDQVDTTLGWPVGALGFAIVVAVAALAGWRVFAASDH</sequence>
<feature type="transmembrane region" description="Helical" evidence="1">
    <location>
        <begin position="218"/>
        <end position="240"/>
    </location>
</feature>
<accession>A0A7I9UVP7</accession>
<keyword evidence="1" id="KW-0812">Transmembrane</keyword>
<feature type="transmembrane region" description="Helical" evidence="1">
    <location>
        <begin position="103"/>
        <end position="128"/>
    </location>
</feature>
<organism evidence="2 3">
    <name type="scientific">Gordonia crocea</name>
    <dbReference type="NCBI Taxonomy" id="589162"/>
    <lineage>
        <taxon>Bacteria</taxon>
        <taxon>Bacillati</taxon>
        <taxon>Actinomycetota</taxon>
        <taxon>Actinomycetes</taxon>
        <taxon>Mycobacteriales</taxon>
        <taxon>Gordoniaceae</taxon>
        <taxon>Gordonia</taxon>
    </lineage>
</organism>